<dbReference type="Proteomes" id="UP000481252">
    <property type="component" value="Unassembled WGS sequence"/>
</dbReference>
<dbReference type="EMBL" id="JAAKZG010000004">
    <property type="protein sequence ID" value="NGN41634.1"/>
    <property type="molecule type" value="Genomic_DNA"/>
</dbReference>
<sequence length="475" mass="51692">MSISGKSTIDWQAFRHALGAVDSFDTPSIVKKRSRDFFWYSPILNRELAGSFGDLVVAPKNISELETCIATAVEWNVPTVLRGGGTGNYGQAVPMDGGLIIDMTSINRILDIAETTVHVEAGCKIGAINEALHEQGRELPIFPSTEAIATIGGFIAGGSGGIGSITHGMLRDGGNIDSIEVLSMENPPHRHVFKGDDIRAIHHAWGLNGVITDLVLRTVPARNWINVIASFPTYCEAFEAGIAVGKSRGFELKLLTTIDARIAGSIRRLDGIGGKGRALLLALVDDAGQGELAKLAEAQGGTIELALDRDAMEKAGLPGMSEFSYNHTTLQILKNDRSVTYLQVTFKAPLDSSKIDTLQAIFGDEVLMHHEFALLNGELVAFDLPVVRYSSDERLFELMRIYDEHGCPPSNPHVPYVEGGSMKPDFRHLAWKKRLDPHGLLNSAKSRYWNDVKHLSPEEIEKLPARPAIAKASAR</sequence>
<dbReference type="InterPro" id="IPR051914">
    <property type="entry name" value="FAD-linked_OxidoTrans_Type4"/>
</dbReference>
<keyword evidence="4" id="KW-1185">Reference proteome</keyword>
<dbReference type="GO" id="GO:0071949">
    <property type="term" value="F:FAD binding"/>
    <property type="evidence" value="ECO:0007669"/>
    <property type="project" value="InterPro"/>
</dbReference>
<reference evidence="3 4" key="1">
    <citation type="submission" date="2020-02" db="EMBL/GenBank/DDBJ databases">
        <title>Genome sequence of the type strain CGMCC 1.15528 of Mesorhizobium zhangyense.</title>
        <authorList>
            <person name="Gao J."/>
            <person name="Sun J."/>
        </authorList>
    </citation>
    <scope>NUCLEOTIDE SEQUENCE [LARGE SCALE GENOMIC DNA]</scope>
    <source>
        <strain evidence="3 4">CGMCC 1.15528</strain>
    </source>
</reference>
<keyword evidence="1" id="KW-0274">FAD</keyword>
<dbReference type="SUPFAM" id="SSF56176">
    <property type="entry name" value="FAD-binding/transporter-associated domain-like"/>
    <property type="match status" value="1"/>
</dbReference>
<protein>
    <submittedName>
        <fullName evidence="3">FAD-binding oxidoreductase</fullName>
    </submittedName>
</protein>
<evidence type="ECO:0000256" key="1">
    <source>
        <dbReference type="ARBA" id="ARBA00022827"/>
    </source>
</evidence>
<comment type="caution">
    <text evidence="3">The sequence shown here is derived from an EMBL/GenBank/DDBJ whole genome shotgun (WGS) entry which is preliminary data.</text>
</comment>
<evidence type="ECO:0000259" key="2">
    <source>
        <dbReference type="PROSITE" id="PS51387"/>
    </source>
</evidence>
<dbReference type="Gene3D" id="3.30.465.10">
    <property type="match status" value="1"/>
</dbReference>
<evidence type="ECO:0000313" key="4">
    <source>
        <dbReference type="Proteomes" id="UP000481252"/>
    </source>
</evidence>
<keyword evidence="1" id="KW-0285">Flavoprotein</keyword>
<proteinExistence type="predicted"/>
<accession>A0A7C9R6Y6</accession>
<dbReference type="InterPro" id="IPR006094">
    <property type="entry name" value="Oxid_FAD_bind_N"/>
</dbReference>
<feature type="domain" description="FAD-binding PCMH-type" evidence="2">
    <location>
        <begin position="49"/>
        <end position="221"/>
    </location>
</feature>
<evidence type="ECO:0000313" key="3">
    <source>
        <dbReference type="EMBL" id="NGN41634.1"/>
    </source>
</evidence>
<gene>
    <name evidence="3" type="ORF">G6N74_11185</name>
</gene>
<dbReference type="InterPro" id="IPR016169">
    <property type="entry name" value="FAD-bd_PCMH_sub2"/>
</dbReference>
<name>A0A7C9R6Y6_9HYPH</name>
<dbReference type="Pfam" id="PF01565">
    <property type="entry name" value="FAD_binding_4"/>
    <property type="match status" value="1"/>
</dbReference>
<dbReference type="InterPro" id="IPR036318">
    <property type="entry name" value="FAD-bd_PCMH-like_sf"/>
</dbReference>
<dbReference type="AlphaFoldDB" id="A0A7C9R6Y6"/>
<dbReference type="PROSITE" id="PS51387">
    <property type="entry name" value="FAD_PCMH"/>
    <property type="match status" value="1"/>
</dbReference>
<dbReference type="PANTHER" id="PTHR42934:SF2">
    <property type="entry name" value="GLYCOLATE OXIDASE SUBUNIT GLCD"/>
    <property type="match status" value="1"/>
</dbReference>
<organism evidence="3 4">
    <name type="scientific">Mesorhizobium zhangyense</name>
    <dbReference type="NCBI Taxonomy" id="1776730"/>
    <lineage>
        <taxon>Bacteria</taxon>
        <taxon>Pseudomonadati</taxon>
        <taxon>Pseudomonadota</taxon>
        <taxon>Alphaproteobacteria</taxon>
        <taxon>Hyphomicrobiales</taxon>
        <taxon>Phyllobacteriaceae</taxon>
        <taxon>Mesorhizobium</taxon>
    </lineage>
</organism>
<dbReference type="PANTHER" id="PTHR42934">
    <property type="entry name" value="GLYCOLATE OXIDASE SUBUNIT GLCD"/>
    <property type="match status" value="1"/>
</dbReference>
<dbReference type="InterPro" id="IPR016166">
    <property type="entry name" value="FAD-bd_PCMH"/>
</dbReference>